<dbReference type="EMBL" id="JRJU01000007">
    <property type="protein sequence ID" value="KHF40703.1"/>
    <property type="molecule type" value="Genomic_DNA"/>
</dbReference>
<dbReference type="AlphaFoldDB" id="A0A0B0IDM4"/>
<accession>A0A0B0IDM4</accession>
<keyword evidence="2" id="KW-1185">Reference proteome</keyword>
<dbReference type="eggNOG" id="ENOG5033WFF">
    <property type="taxonomic scope" value="Bacteria"/>
</dbReference>
<dbReference type="STRING" id="333138.LQ50_07880"/>
<dbReference type="RefSeq" id="WP_034627684.1">
    <property type="nucleotide sequence ID" value="NZ_JRJU01000007.1"/>
</dbReference>
<comment type="caution">
    <text evidence="1">The sequence shown here is derived from an EMBL/GenBank/DDBJ whole genome shotgun (WGS) entry which is preliminary data.</text>
</comment>
<dbReference type="Proteomes" id="UP000030832">
    <property type="component" value="Unassembled WGS sequence"/>
</dbReference>
<evidence type="ECO:0000313" key="2">
    <source>
        <dbReference type="Proteomes" id="UP000030832"/>
    </source>
</evidence>
<evidence type="ECO:0000313" key="1">
    <source>
        <dbReference type="EMBL" id="KHF40703.1"/>
    </source>
</evidence>
<organism evidence="1 2">
    <name type="scientific">Halalkalibacter okhensis</name>
    <dbReference type="NCBI Taxonomy" id="333138"/>
    <lineage>
        <taxon>Bacteria</taxon>
        <taxon>Bacillati</taxon>
        <taxon>Bacillota</taxon>
        <taxon>Bacilli</taxon>
        <taxon>Bacillales</taxon>
        <taxon>Bacillaceae</taxon>
        <taxon>Halalkalibacter</taxon>
    </lineage>
</organism>
<sequence>MSNNNNENSILFGAGELFVLPDSVDLDESTEEEIEEAMLKIGESSGESTLNYTQEFYDVRGGVGNDILASFVTSEEVMFNAGVCTLDMKVLNEISSTYYNEDESKRTLGIGGKRTVPVKQMLFVHTKRQDGKKLKLKMYRAQNRSGLQLTFNPTAESVFNFEFKLLSDPSKTNGNIVKIVEEI</sequence>
<gene>
    <name evidence="1" type="ORF">LQ50_07880</name>
</gene>
<name>A0A0B0IDM4_9BACI</name>
<protein>
    <submittedName>
        <fullName evidence="1">Uncharacterized protein</fullName>
    </submittedName>
</protein>
<dbReference type="OrthoDB" id="2853096at2"/>
<reference evidence="1 2" key="1">
    <citation type="submission" date="2014-09" db="EMBL/GenBank/DDBJ databases">
        <title>Genome sequencing and annotation of Bacillus Okhensis strain Kh10-101T.</title>
        <authorList>
            <person name="Prakash J.S."/>
        </authorList>
    </citation>
    <scope>NUCLEOTIDE SEQUENCE [LARGE SCALE GENOMIC DNA]</scope>
    <source>
        <strain evidence="2">Kh10-101T</strain>
    </source>
</reference>
<proteinExistence type="predicted"/>